<protein>
    <submittedName>
        <fullName evidence="1">Putative nucleoside-diphosphate-sugar epimerase</fullName>
    </submittedName>
</protein>
<dbReference type="EMBL" id="CM001377">
    <property type="protein sequence ID" value="EHM09649.1"/>
    <property type="molecule type" value="Genomic_DNA"/>
</dbReference>
<sequence>MNQSRGVALWFRRALGERGVPVEVHEREVPRLSGFSSARARASSLFLKSGGRRKARDWLASFGGDLPGFVEGGSLGGEGFLILSAGSRCAPYNLALGLLFGAVSVTIMTPSVLGLDPFDYAIVPEHDNPPRRSNVFSTLGAPNSVDPGELEARGAALAELFPPVSERRWALLVGGDDRNYRVSPRWVRREVGVLLRRAEAFGADLYVTTSRRTSREAEDALERLLCGSGAVRMYLPASRCSENPVPGMLGLCTRVFCTEDSVSMVSEAVTAGHRVVLMRVDRVGGMRSGLSRFLMSAHEGGVVPRGVLFGPARFDQLFGALRRQGLLEEWGLLKREMPMVDGLGRVVVPEDPRRGASFNEARRSALWLAEKLLEKWGF</sequence>
<gene>
    <name evidence="1" type="ORF">TheveDRAFT_0488</name>
</gene>
<reference evidence="1 2" key="1">
    <citation type="submission" date="2011-10" db="EMBL/GenBank/DDBJ databases">
        <title>The Noncontiguous Finished genome of Thermanaerovibrio velox DSM 12556.</title>
        <authorList>
            <consortium name="US DOE Joint Genome Institute (JGI-PGF)"/>
            <person name="Lucas S."/>
            <person name="Copeland A."/>
            <person name="Lapidus A."/>
            <person name="Glavina del Rio T."/>
            <person name="Dalin E."/>
            <person name="Tice H."/>
            <person name="Bruce D."/>
            <person name="Goodwin L."/>
            <person name="Pitluck S."/>
            <person name="Peters L."/>
            <person name="Mikhailova N."/>
            <person name="Teshima H."/>
            <person name="Kyrpides N."/>
            <person name="Mavromatis K."/>
            <person name="Ivanova N."/>
            <person name="Markowitz V."/>
            <person name="Cheng J.-F."/>
            <person name="Hugenholtz P."/>
            <person name="Woyke T."/>
            <person name="Wu D."/>
            <person name="Spring S."/>
            <person name="Brambilla E.-M."/>
            <person name="Klenk H.-P."/>
            <person name="Eisen J.A."/>
        </authorList>
    </citation>
    <scope>NUCLEOTIDE SEQUENCE [LARGE SCALE GENOMIC DNA]</scope>
    <source>
        <strain evidence="1 2">DSM 12556</strain>
    </source>
</reference>
<dbReference type="AlphaFoldDB" id="H0UQ20"/>
<dbReference type="Pfam" id="PF06258">
    <property type="entry name" value="Mito_fiss_Elm1"/>
    <property type="match status" value="1"/>
</dbReference>
<evidence type="ECO:0000313" key="2">
    <source>
        <dbReference type="Proteomes" id="UP000005730"/>
    </source>
</evidence>
<keyword evidence="2" id="KW-1185">Reference proteome</keyword>
<dbReference type="eggNOG" id="COG3660">
    <property type="taxonomic scope" value="Bacteria"/>
</dbReference>
<dbReference type="STRING" id="926567.TheveDRAFT_0488"/>
<dbReference type="InterPro" id="IPR009367">
    <property type="entry name" value="Elm1-like"/>
</dbReference>
<proteinExistence type="predicted"/>
<organism evidence="1 2">
    <name type="scientific">Thermanaerovibrio velox DSM 12556</name>
    <dbReference type="NCBI Taxonomy" id="926567"/>
    <lineage>
        <taxon>Bacteria</taxon>
        <taxon>Thermotogati</taxon>
        <taxon>Synergistota</taxon>
        <taxon>Synergistia</taxon>
        <taxon>Synergistales</taxon>
        <taxon>Synergistaceae</taxon>
        <taxon>Thermanaerovibrio</taxon>
    </lineage>
</organism>
<name>H0UQ20_9BACT</name>
<dbReference type="Proteomes" id="UP000005730">
    <property type="component" value="Chromosome"/>
</dbReference>
<dbReference type="RefSeq" id="WP_006583143.1">
    <property type="nucleotide sequence ID" value="NZ_CM001377.1"/>
</dbReference>
<evidence type="ECO:0000313" key="1">
    <source>
        <dbReference type="EMBL" id="EHM09649.1"/>
    </source>
</evidence>
<dbReference type="HOGENOM" id="CLU_741117_0_0_0"/>
<accession>H0UQ20</accession>